<gene>
    <name evidence="3" type="ORF">A6035_02420</name>
</gene>
<organism evidence="3 4">
    <name type="scientific">Dietzia lutea</name>
    <dbReference type="NCBI Taxonomy" id="546160"/>
    <lineage>
        <taxon>Bacteria</taxon>
        <taxon>Bacillati</taxon>
        <taxon>Actinomycetota</taxon>
        <taxon>Actinomycetes</taxon>
        <taxon>Mycobacteriales</taxon>
        <taxon>Dietziaceae</taxon>
        <taxon>Dietzia</taxon>
    </lineage>
</organism>
<feature type="region of interest" description="Disordered" evidence="1">
    <location>
        <begin position="1"/>
        <end position="22"/>
    </location>
</feature>
<dbReference type="Proteomes" id="UP000244928">
    <property type="component" value="Chromosome"/>
</dbReference>
<dbReference type="InterPro" id="IPR005532">
    <property type="entry name" value="SUMF_dom"/>
</dbReference>
<feature type="domain" description="Sulfatase-modifying factor enzyme-like" evidence="2">
    <location>
        <begin position="1"/>
        <end position="296"/>
    </location>
</feature>
<evidence type="ECO:0000313" key="4">
    <source>
        <dbReference type="Proteomes" id="UP000244928"/>
    </source>
</evidence>
<dbReference type="Pfam" id="PF03781">
    <property type="entry name" value="FGE-sulfatase"/>
    <property type="match status" value="1"/>
</dbReference>
<reference evidence="3 4" key="1">
    <citation type="submission" date="2016-04" db="EMBL/GenBank/DDBJ databases">
        <title>Complete genome sequence of Dietzia lutea YIM 80766T, a strain isolated from desert soil in Egypt.</title>
        <authorList>
            <person name="Zhao J."/>
            <person name="Hu B."/>
            <person name="Geng S."/>
            <person name="Nie Y."/>
            <person name="Tang Y."/>
        </authorList>
    </citation>
    <scope>NUCLEOTIDE SEQUENCE [LARGE SCALE GENOMIC DNA]</scope>
    <source>
        <strain evidence="3 4">YIM 80766</strain>
    </source>
</reference>
<dbReference type="PANTHER" id="PTHR23150">
    <property type="entry name" value="SULFATASE MODIFYING FACTOR 1, 2"/>
    <property type="match status" value="1"/>
</dbReference>
<dbReference type="KEGG" id="dlu:A6035_02420"/>
<dbReference type="SUPFAM" id="SSF56436">
    <property type="entry name" value="C-type lectin-like"/>
    <property type="match status" value="1"/>
</dbReference>
<protein>
    <submittedName>
        <fullName evidence="3">Sulfatase-modifying factor 1</fullName>
    </submittedName>
</protein>
<dbReference type="InterPro" id="IPR051043">
    <property type="entry name" value="Sulfatase_Mod_Factor_Kinase"/>
</dbReference>
<dbReference type="InterPro" id="IPR016187">
    <property type="entry name" value="CTDL_fold"/>
</dbReference>
<dbReference type="Gene3D" id="3.90.1580.10">
    <property type="entry name" value="paralog of FGE (formylglycine-generating enzyme)"/>
    <property type="match status" value="1"/>
</dbReference>
<sequence>MVAIPGGEFVMGSDRNYPEERPAHTRRIEGFRIDRTPVTNAQFAEFVRETGHVTTAEIPPDPADYPGADPTLLVAGSLQFTPPAQPVPLDDFRRWWNYVPGTTWRHPQNDGAPAHPDHPVVHVSHADAHAYAHWAGLELPTEAEWEYAARGGADGTRFQWGDELSPGGRVMANTWHGEFPRQNLDPHGHARTSPVGKYPANGYGLLDTIGNVWEWTDSPATDSHHAAARQAGPTATPGAGSCCNPGTSTSRSSHTRKVIKGGSHLCAPNYCRRYRPAARQAEDVDSSTSHLGFRCVQRF</sequence>
<dbReference type="PANTHER" id="PTHR23150:SF19">
    <property type="entry name" value="FORMYLGLYCINE-GENERATING ENZYME"/>
    <property type="match status" value="1"/>
</dbReference>
<dbReference type="OrthoDB" id="9768004at2"/>
<keyword evidence="4" id="KW-1185">Reference proteome</keyword>
<evidence type="ECO:0000259" key="2">
    <source>
        <dbReference type="Pfam" id="PF03781"/>
    </source>
</evidence>
<feature type="region of interest" description="Disordered" evidence="1">
    <location>
        <begin position="221"/>
        <end position="256"/>
    </location>
</feature>
<name>A0A2S1RBL1_9ACTN</name>
<proteinExistence type="predicted"/>
<dbReference type="AlphaFoldDB" id="A0A2S1RBL1"/>
<evidence type="ECO:0000313" key="3">
    <source>
        <dbReference type="EMBL" id="AWH93683.1"/>
    </source>
</evidence>
<dbReference type="EMBL" id="CP015449">
    <property type="protein sequence ID" value="AWH93683.1"/>
    <property type="molecule type" value="Genomic_DNA"/>
</dbReference>
<dbReference type="GO" id="GO:0120147">
    <property type="term" value="F:formylglycine-generating oxidase activity"/>
    <property type="evidence" value="ECO:0007669"/>
    <property type="project" value="TreeGrafter"/>
</dbReference>
<accession>A0A2S1RBL1</accession>
<dbReference type="InterPro" id="IPR042095">
    <property type="entry name" value="SUMF_sf"/>
</dbReference>
<evidence type="ECO:0000256" key="1">
    <source>
        <dbReference type="SAM" id="MobiDB-lite"/>
    </source>
</evidence>